<evidence type="ECO:0000313" key="4">
    <source>
        <dbReference type="Proteomes" id="UP001378188"/>
    </source>
</evidence>
<feature type="compositionally biased region" description="Basic and acidic residues" evidence="1">
    <location>
        <begin position="632"/>
        <end position="643"/>
    </location>
</feature>
<evidence type="ECO:0000259" key="2">
    <source>
        <dbReference type="Pfam" id="PF05170"/>
    </source>
</evidence>
<sequence length="674" mass="70789">MRRLALLLLAFAAGAGILFAYLVWSVSPDDVRSAVTGRLQALTGYVVDIRGRTSISLLPTPAFEIRNVVLRPPPGILEGEAASAPSAGGQAADEEPPDVAVIDVLRGSVDVLPLLLGRLEVSDFTLVRPRLTLTEDRRGRPNWTMSRQGEVGANVGERADGAPAIADVRIGSFRIEDGAITYVDRRGGAREEISAINANVDWPRLAARLEASGSLVWNGEVAGLAVEADKPLDFLRRGTTRARLRLQSGVVTASFDGNAHYISDPQLEGRILLSAPSARAVLRWIGSDIGSGPGLGRLDLSGSLNFLPGSIALTDMVLDLDDNEAEGGINIGFGERATAFQGTLAFEALDLGKYRAAPPGDDAAASRPAAFLTKPVDLSALETFAVDLRISAASVAFGDLMLGRTAGTITVRNGTLDIGVGEAMLYGGTAQGTVTARPSPQGARVKSTLKFDKTDIGPLLEALSGGDPIDGDMTARINLSGNGSTVGEIVADLSGDARVSIADGAFEGIDVVALLEMLKAGQVEGWPSTAAETRFRQMNASFVVTGGSAATDDFNMKGPNIDVAADGEIRLISASVAGHGTADLMPAPGRNDTGDIDQLSVPFVIEGPIARPRIYPDPVWLLNRASASAEEIERARDDLKQKSPEQIIDDLLTRGVGRSPGMRPRDGQPTTPQQ</sequence>
<proteinExistence type="predicted"/>
<dbReference type="GO" id="GO:0090313">
    <property type="term" value="P:regulation of protein targeting to membrane"/>
    <property type="evidence" value="ECO:0007669"/>
    <property type="project" value="TreeGrafter"/>
</dbReference>
<dbReference type="EMBL" id="JAZHOF010000002">
    <property type="protein sequence ID" value="MEJ8571100.1"/>
    <property type="molecule type" value="Genomic_DNA"/>
</dbReference>
<accession>A0AAW9RS36</accession>
<gene>
    <name evidence="3" type="ORF">V3328_06430</name>
</gene>
<organism evidence="3 4">
    <name type="scientific">Microbaculum marinum</name>
    <dbReference type="NCBI Taxonomy" id="1764581"/>
    <lineage>
        <taxon>Bacteria</taxon>
        <taxon>Pseudomonadati</taxon>
        <taxon>Pseudomonadota</taxon>
        <taxon>Alphaproteobacteria</taxon>
        <taxon>Hyphomicrobiales</taxon>
        <taxon>Tepidamorphaceae</taxon>
        <taxon>Microbaculum</taxon>
    </lineage>
</organism>
<evidence type="ECO:0000256" key="1">
    <source>
        <dbReference type="SAM" id="MobiDB-lite"/>
    </source>
</evidence>
<dbReference type="RefSeq" id="WP_340328784.1">
    <property type="nucleotide sequence ID" value="NZ_JAZHOF010000002.1"/>
</dbReference>
<keyword evidence="4" id="KW-1185">Reference proteome</keyword>
<comment type="caution">
    <text evidence="3">The sequence shown here is derived from an EMBL/GenBank/DDBJ whole genome shotgun (WGS) entry which is preliminary data.</text>
</comment>
<dbReference type="Pfam" id="PF05170">
    <property type="entry name" value="AsmA"/>
    <property type="match status" value="1"/>
</dbReference>
<dbReference type="Proteomes" id="UP001378188">
    <property type="component" value="Unassembled WGS sequence"/>
</dbReference>
<dbReference type="GO" id="GO:0005886">
    <property type="term" value="C:plasma membrane"/>
    <property type="evidence" value="ECO:0007669"/>
    <property type="project" value="TreeGrafter"/>
</dbReference>
<evidence type="ECO:0000313" key="3">
    <source>
        <dbReference type="EMBL" id="MEJ8571100.1"/>
    </source>
</evidence>
<feature type="region of interest" description="Disordered" evidence="1">
    <location>
        <begin position="632"/>
        <end position="674"/>
    </location>
</feature>
<dbReference type="PANTHER" id="PTHR30441:SF4">
    <property type="entry name" value="PROTEIN ASMA"/>
    <property type="match status" value="1"/>
</dbReference>
<name>A0AAW9RS36_9HYPH</name>
<protein>
    <submittedName>
        <fullName evidence="3">AsmA-like C-terminal region-containing protein</fullName>
    </submittedName>
</protein>
<reference evidence="3 4" key="1">
    <citation type="submission" date="2024-02" db="EMBL/GenBank/DDBJ databases">
        <title>Genome analysis and characterization of Microbaculum marinisediminis sp. nov., isolated from marine sediment.</title>
        <authorList>
            <person name="Du Z.-J."/>
            <person name="Ye Y.-Q."/>
            <person name="Zhang Z.-R."/>
            <person name="Yuan S.-M."/>
            <person name="Zhang X.-Y."/>
        </authorList>
    </citation>
    <scope>NUCLEOTIDE SEQUENCE [LARGE SCALE GENOMIC DNA]</scope>
    <source>
        <strain evidence="3 4">SDUM1044001</strain>
    </source>
</reference>
<dbReference type="InterPro" id="IPR007844">
    <property type="entry name" value="AsmA"/>
</dbReference>
<dbReference type="AlphaFoldDB" id="A0AAW9RS36"/>
<feature type="domain" description="AsmA" evidence="2">
    <location>
        <begin position="381"/>
        <end position="553"/>
    </location>
</feature>
<dbReference type="InterPro" id="IPR052894">
    <property type="entry name" value="AsmA-related"/>
</dbReference>
<dbReference type="PANTHER" id="PTHR30441">
    <property type="entry name" value="DUF748 DOMAIN-CONTAINING PROTEIN"/>
    <property type="match status" value="1"/>
</dbReference>